<organism evidence="2 3">
    <name type="scientific">Reticulomyxa filosa</name>
    <dbReference type="NCBI Taxonomy" id="46433"/>
    <lineage>
        <taxon>Eukaryota</taxon>
        <taxon>Sar</taxon>
        <taxon>Rhizaria</taxon>
        <taxon>Retaria</taxon>
        <taxon>Foraminifera</taxon>
        <taxon>Monothalamids</taxon>
        <taxon>Reticulomyxidae</taxon>
        <taxon>Reticulomyxa</taxon>
    </lineage>
</organism>
<comment type="caution">
    <text evidence="2">The sequence shown here is derived from an EMBL/GenBank/DDBJ whole genome shotgun (WGS) entry which is preliminary data.</text>
</comment>
<dbReference type="AlphaFoldDB" id="X6N9G6"/>
<sequence length="103" mass="11916">MIIMIMIIMIKKKKKKKTKKASLDRLDVLTRLGDGISGDNIGFEEEQTVMEIRSETTRQSVGEMISRTVKCLITILKPSNENIDINTKEKKKMRKPGPRQRRQ</sequence>
<evidence type="ECO:0000313" key="2">
    <source>
        <dbReference type="EMBL" id="ETO21937.1"/>
    </source>
</evidence>
<keyword evidence="3" id="KW-1185">Reference proteome</keyword>
<accession>X6N9G6</accession>
<name>X6N9G6_RETFI</name>
<feature type="region of interest" description="Disordered" evidence="1">
    <location>
        <begin position="83"/>
        <end position="103"/>
    </location>
</feature>
<gene>
    <name evidence="2" type="ORF">RFI_15266</name>
</gene>
<dbReference type="Proteomes" id="UP000023152">
    <property type="component" value="Unassembled WGS sequence"/>
</dbReference>
<dbReference type="EMBL" id="ASPP01011174">
    <property type="protein sequence ID" value="ETO21937.1"/>
    <property type="molecule type" value="Genomic_DNA"/>
</dbReference>
<evidence type="ECO:0000313" key="3">
    <source>
        <dbReference type="Proteomes" id="UP000023152"/>
    </source>
</evidence>
<feature type="compositionally biased region" description="Basic residues" evidence="1">
    <location>
        <begin position="89"/>
        <end position="103"/>
    </location>
</feature>
<reference evidence="2 3" key="1">
    <citation type="journal article" date="2013" name="Curr. Biol.">
        <title>The Genome of the Foraminiferan Reticulomyxa filosa.</title>
        <authorList>
            <person name="Glockner G."/>
            <person name="Hulsmann N."/>
            <person name="Schleicher M."/>
            <person name="Noegel A.A."/>
            <person name="Eichinger L."/>
            <person name="Gallinger C."/>
            <person name="Pawlowski J."/>
            <person name="Sierra R."/>
            <person name="Euteneuer U."/>
            <person name="Pillet L."/>
            <person name="Moustafa A."/>
            <person name="Platzer M."/>
            <person name="Groth M."/>
            <person name="Szafranski K."/>
            <person name="Schliwa M."/>
        </authorList>
    </citation>
    <scope>NUCLEOTIDE SEQUENCE [LARGE SCALE GENOMIC DNA]</scope>
</reference>
<protein>
    <submittedName>
        <fullName evidence="2">Uncharacterized protein</fullName>
    </submittedName>
</protein>
<evidence type="ECO:0000256" key="1">
    <source>
        <dbReference type="SAM" id="MobiDB-lite"/>
    </source>
</evidence>
<proteinExistence type="predicted"/>